<dbReference type="InterPro" id="IPR000182">
    <property type="entry name" value="GNAT_dom"/>
</dbReference>
<dbReference type="EMBL" id="BPRC01000008">
    <property type="protein sequence ID" value="GJE65331.1"/>
    <property type="molecule type" value="Genomic_DNA"/>
</dbReference>
<dbReference type="PANTHER" id="PTHR13947:SF37">
    <property type="entry name" value="LD18367P"/>
    <property type="match status" value="1"/>
</dbReference>
<comment type="caution">
    <text evidence="4">The sequence shown here is derived from an EMBL/GenBank/DDBJ whole genome shotgun (WGS) entry which is preliminary data.</text>
</comment>
<dbReference type="InterPro" id="IPR016181">
    <property type="entry name" value="Acyl_CoA_acyltransferase"/>
</dbReference>
<dbReference type="PANTHER" id="PTHR13947">
    <property type="entry name" value="GNAT FAMILY N-ACETYLTRANSFERASE"/>
    <property type="match status" value="1"/>
</dbReference>
<feature type="domain" description="HTH marR-type" evidence="2">
    <location>
        <begin position="1"/>
        <end position="136"/>
    </location>
</feature>
<dbReference type="InterPro" id="IPR036390">
    <property type="entry name" value="WH_DNA-bd_sf"/>
</dbReference>
<dbReference type="Proteomes" id="UP001055039">
    <property type="component" value="Unassembled WGS sequence"/>
</dbReference>
<sequence length="313" mass="34340">MEDAVTALRRFNRFYTGLIGALDEHFLGCDVTLPEARLLYEIATQEPATASAIQTALGMDAGYVSRIVARFEKQGWITRARGETDARARPIRLTETGRGAFAGLDGRQRAAVANLVGGLDPVQRADLAEALARVRLLLRPETTQGFTIRPFRTGDMGLIAARQSRLYAESHGWGRALEIVEGEATTAFLRGFKPGREQCWVAEIDGVMAGSVFITDEGEDIARLRLLYVEPFARCRGIGDTLVATCIGFARETGYARLDLWTHTVLEAARRLYARHGFACVETAIHTAFGVPVEGETWRLNLRGSAQAPDRAA</sequence>
<evidence type="ECO:0000259" key="3">
    <source>
        <dbReference type="PROSITE" id="PS51186"/>
    </source>
</evidence>
<dbReference type="RefSeq" id="WP_238224750.1">
    <property type="nucleotide sequence ID" value="NZ_BAAADH010000044.1"/>
</dbReference>
<reference evidence="4" key="2">
    <citation type="submission" date="2021-08" db="EMBL/GenBank/DDBJ databases">
        <authorList>
            <person name="Tani A."/>
            <person name="Ola A."/>
            <person name="Ogura Y."/>
            <person name="Katsura K."/>
            <person name="Hayashi T."/>
        </authorList>
    </citation>
    <scope>NUCLEOTIDE SEQUENCE</scope>
    <source>
        <strain evidence="4">NBRC 15686</strain>
    </source>
</reference>
<dbReference type="Pfam" id="PF00583">
    <property type="entry name" value="Acetyltransf_1"/>
    <property type="match status" value="1"/>
</dbReference>
<dbReference type="Gene3D" id="3.40.630.30">
    <property type="match status" value="1"/>
</dbReference>
<dbReference type="CDD" id="cd04301">
    <property type="entry name" value="NAT_SF"/>
    <property type="match status" value="1"/>
</dbReference>
<accession>A0ABQ4UF65</accession>
<dbReference type="SUPFAM" id="SSF46785">
    <property type="entry name" value="Winged helix' DNA-binding domain"/>
    <property type="match status" value="1"/>
</dbReference>
<feature type="domain" description="N-acetyltransferase" evidence="3">
    <location>
        <begin position="146"/>
        <end position="303"/>
    </location>
</feature>
<evidence type="ECO:0000313" key="4">
    <source>
        <dbReference type="EMBL" id="GJE65331.1"/>
    </source>
</evidence>
<evidence type="ECO:0000313" key="5">
    <source>
        <dbReference type="Proteomes" id="UP001055039"/>
    </source>
</evidence>
<dbReference type="PROSITE" id="PS50995">
    <property type="entry name" value="HTH_MARR_2"/>
    <property type="match status" value="1"/>
</dbReference>
<dbReference type="PROSITE" id="PS51186">
    <property type="entry name" value="GNAT"/>
    <property type="match status" value="1"/>
</dbReference>
<name>A0ABQ4UF65_9HYPH</name>
<keyword evidence="1" id="KW-0808">Transferase</keyword>
<evidence type="ECO:0000259" key="2">
    <source>
        <dbReference type="PROSITE" id="PS50995"/>
    </source>
</evidence>
<keyword evidence="5" id="KW-1185">Reference proteome</keyword>
<dbReference type="Gene3D" id="1.10.10.10">
    <property type="entry name" value="Winged helix-like DNA-binding domain superfamily/Winged helix DNA-binding domain"/>
    <property type="match status" value="1"/>
</dbReference>
<dbReference type="Pfam" id="PF01047">
    <property type="entry name" value="MarR"/>
    <property type="match status" value="1"/>
</dbReference>
<gene>
    <name evidence="4" type="primary">wecD_1</name>
    <name evidence="4" type="ORF">LNAOJCKE_2541</name>
</gene>
<evidence type="ECO:0000256" key="1">
    <source>
        <dbReference type="ARBA" id="ARBA00022679"/>
    </source>
</evidence>
<dbReference type="SMART" id="SM00347">
    <property type="entry name" value="HTH_MARR"/>
    <property type="match status" value="1"/>
</dbReference>
<protein>
    <submittedName>
        <fullName evidence="4">dTDP-fucosamine acetyltransferase</fullName>
    </submittedName>
</protein>
<reference evidence="4" key="1">
    <citation type="journal article" date="2021" name="Front. Microbiol.">
        <title>Comprehensive Comparative Genomics and Phenotyping of Methylobacterium Species.</title>
        <authorList>
            <person name="Alessa O."/>
            <person name="Ogura Y."/>
            <person name="Fujitani Y."/>
            <person name="Takami H."/>
            <person name="Hayashi T."/>
            <person name="Sahin N."/>
            <person name="Tani A."/>
        </authorList>
    </citation>
    <scope>NUCLEOTIDE SEQUENCE</scope>
    <source>
        <strain evidence="4">NBRC 15686</strain>
    </source>
</reference>
<dbReference type="InterPro" id="IPR000835">
    <property type="entry name" value="HTH_MarR-typ"/>
</dbReference>
<proteinExistence type="predicted"/>
<dbReference type="InterPro" id="IPR050769">
    <property type="entry name" value="NAT_camello-type"/>
</dbReference>
<dbReference type="InterPro" id="IPR036388">
    <property type="entry name" value="WH-like_DNA-bd_sf"/>
</dbReference>
<dbReference type="SUPFAM" id="SSF55729">
    <property type="entry name" value="Acyl-CoA N-acyltransferases (Nat)"/>
    <property type="match status" value="1"/>
</dbReference>
<organism evidence="4 5">
    <name type="scientific">Methylorubrum aminovorans</name>
    <dbReference type="NCBI Taxonomy" id="269069"/>
    <lineage>
        <taxon>Bacteria</taxon>
        <taxon>Pseudomonadati</taxon>
        <taxon>Pseudomonadota</taxon>
        <taxon>Alphaproteobacteria</taxon>
        <taxon>Hyphomicrobiales</taxon>
        <taxon>Methylobacteriaceae</taxon>
        <taxon>Methylorubrum</taxon>
    </lineage>
</organism>